<dbReference type="InterPro" id="IPR025460">
    <property type="entry name" value="DUF4280"/>
</dbReference>
<evidence type="ECO:0000256" key="1">
    <source>
        <dbReference type="SAM" id="Phobius"/>
    </source>
</evidence>
<keyword evidence="1" id="KW-0812">Transmembrane</keyword>
<feature type="transmembrane region" description="Helical" evidence="1">
    <location>
        <begin position="50"/>
        <end position="71"/>
    </location>
</feature>
<name>A0A395USI8_PHOVU</name>
<keyword evidence="1" id="KW-1133">Transmembrane helix</keyword>
<sequence length="406" mass="43579">MARKFLIDGNWLICSEGTCMQRMLVKSQKTVYAHGKLVATMNDRMDNNFYCLKMVSAGAMVGAIVGAAAAAGAVFTGGAAIGGIIAAVGTSALTGSISGKLLSLMPCICACLTKPGKWTSVKNSVLIQNQMALMPDAKLNCLLGGMVSIVLPKIQLAIDCLMISDFCYKKKDSNAELPEGWKEATEDIKIEEGCWENESGFKASLYYNEKENLYILAFAGTENLKDWITDIRQGIGLDDKKRGQYRKAIELADKVQEYAGQKNLIITGHSLGGGLASIASVATGCNAYTFNAAGLHPKTLKDQELSPNSMGQIQAYYSTDDPLNMIQNNRSILGPLLVSSGNAFLAYLGSGLMLGDNLPQVAGEKIGLETNSNIIDGHFLKESNLLNTLKSEKENNPDVLVVTSDF</sequence>
<dbReference type="InterPro" id="IPR029058">
    <property type="entry name" value="AB_hydrolase_fold"/>
</dbReference>
<dbReference type="EMBL" id="QRUD01000014">
    <property type="protein sequence ID" value="RGR41546.1"/>
    <property type="molecule type" value="Genomic_DNA"/>
</dbReference>
<proteinExistence type="predicted"/>
<dbReference type="SUPFAM" id="SSF53474">
    <property type="entry name" value="alpha/beta-Hydrolases"/>
    <property type="match status" value="1"/>
</dbReference>
<dbReference type="Pfam" id="PF26363">
    <property type="entry name" value="Phospholipase-like"/>
    <property type="match status" value="1"/>
</dbReference>
<keyword evidence="1" id="KW-0472">Membrane</keyword>
<reference evidence="2 3" key="1">
    <citation type="submission" date="2018-08" db="EMBL/GenBank/DDBJ databases">
        <title>A genome reference for cultivated species of the human gut microbiota.</title>
        <authorList>
            <person name="Zou Y."/>
            <person name="Xue W."/>
            <person name="Luo G."/>
        </authorList>
    </citation>
    <scope>NUCLEOTIDE SEQUENCE [LARGE SCALE GENOMIC DNA]</scope>
    <source>
        <strain evidence="2 3">AF25-30LB</strain>
    </source>
</reference>
<feature type="transmembrane region" description="Helical" evidence="1">
    <location>
        <begin position="77"/>
        <end position="95"/>
    </location>
</feature>
<evidence type="ECO:0000313" key="2">
    <source>
        <dbReference type="EMBL" id="RGR41546.1"/>
    </source>
</evidence>
<evidence type="ECO:0000313" key="3">
    <source>
        <dbReference type="Proteomes" id="UP000266497"/>
    </source>
</evidence>
<dbReference type="RefSeq" id="WP_117892639.1">
    <property type="nucleotide sequence ID" value="NZ_JACBPT010000030.1"/>
</dbReference>
<dbReference type="GO" id="GO:0006629">
    <property type="term" value="P:lipid metabolic process"/>
    <property type="evidence" value="ECO:0007669"/>
    <property type="project" value="InterPro"/>
</dbReference>
<protein>
    <submittedName>
        <fullName evidence="2">DUF4280 domain-containing protein</fullName>
    </submittedName>
</protein>
<accession>A0A395USI8</accession>
<gene>
    <name evidence="2" type="ORF">DWY53_06470</name>
</gene>
<dbReference type="Pfam" id="PF14107">
    <property type="entry name" value="DUF4280"/>
    <property type="match status" value="1"/>
</dbReference>
<dbReference type="Proteomes" id="UP000266497">
    <property type="component" value="Unassembled WGS sequence"/>
</dbReference>
<comment type="caution">
    <text evidence="2">The sequence shown here is derived from an EMBL/GenBank/DDBJ whole genome shotgun (WGS) entry which is preliminary data.</text>
</comment>
<dbReference type="Gene3D" id="3.40.50.1820">
    <property type="entry name" value="alpha/beta hydrolase"/>
    <property type="match status" value="1"/>
</dbReference>
<organism evidence="2 3">
    <name type="scientific">Phocaeicola vulgatus</name>
    <name type="common">Bacteroides vulgatus</name>
    <dbReference type="NCBI Taxonomy" id="821"/>
    <lineage>
        <taxon>Bacteria</taxon>
        <taxon>Pseudomonadati</taxon>
        <taxon>Bacteroidota</taxon>
        <taxon>Bacteroidia</taxon>
        <taxon>Bacteroidales</taxon>
        <taxon>Bacteroidaceae</taxon>
        <taxon>Phocaeicola</taxon>
    </lineage>
</organism>
<dbReference type="AlphaFoldDB" id="A0A395USI8"/>